<evidence type="ECO:0000256" key="3">
    <source>
        <dbReference type="ARBA" id="ARBA00022692"/>
    </source>
</evidence>
<dbReference type="EMBL" id="BLXT01000468">
    <property type="protein sequence ID" value="GFN77304.1"/>
    <property type="molecule type" value="Genomic_DNA"/>
</dbReference>
<dbReference type="Gene3D" id="1.20.1250.20">
    <property type="entry name" value="MFS general substrate transporter like domains"/>
    <property type="match status" value="1"/>
</dbReference>
<dbReference type="Pfam" id="PF07690">
    <property type="entry name" value="MFS_1"/>
    <property type="match status" value="1"/>
</dbReference>
<evidence type="ECO:0000313" key="10">
    <source>
        <dbReference type="Proteomes" id="UP000735302"/>
    </source>
</evidence>
<protein>
    <submittedName>
        <fullName evidence="9">MFS-type transporter slc18b1</fullName>
    </submittedName>
</protein>
<evidence type="ECO:0000256" key="4">
    <source>
        <dbReference type="ARBA" id="ARBA00022989"/>
    </source>
</evidence>
<evidence type="ECO:0000256" key="5">
    <source>
        <dbReference type="ARBA" id="ARBA00023136"/>
    </source>
</evidence>
<dbReference type="GO" id="GO:0022857">
    <property type="term" value="F:transmembrane transporter activity"/>
    <property type="evidence" value="ECO:0007669"/>
    <property type="project" value="InterPro"/>
</dbReference>
<accession>A0AAV3Y3S1</accession>
<reference evidence="9 10" key="1">
    <citation type="journal article" date="2021" name="Elife">
        <title>Chloroplast acquisition without the gene transfer in kleptoplastic sea slugs, Plakobranchus ocellatus.</title>
        <authorList>
            <person name="Maeda T."/>
            <person name="Takahashi S."/>
            <person name="Yoshida T."/>
            <person name="Shimamura S."/>
            <person name="Takaki Y."/>
            <person name="Nagai Y."/>
            <person name="Toyoda A."/>
            <person name="Suzuki Y."/>
            <person name="Arimoto A."/>
            <person name="Ishii H."/>
            <person name="Satoh N."/>
            <person name="Nishiyama T."/>
            <person name="Hasebe M."/>
            <person name="Maruyama T."/>
            <person name="Minagawa J."/>
            <person name="Obokata J."/>
            <person name="Shigenobu S."/>
        </authorList>
    </citation>
    <scope>NUCLEOTIDE SEQUENCE [LARGE SCALE GENOMIC DNA]</scope>
</reference>
<organism evidence="9 10">
    <name type="scientific">Plakobranchus ocellatus</name>
    <dbReference type="NCBI Taxonomy" id="259542"/>
    <lineage>
        <taxon>Eukaryota</taxon>
        <taxon>Metazoa</taxon>
        <taxon>Spiralia</taxon>
        <taxon>Lophotrochozoa</taxon>
        <taxon>Mollusca</taxon>
        <taxon>Gastropoda</taxon>
        <taxon>Heterobranchia</taxon>
        <taxon>Euthyneura</taxon>
        <taxon>Panpulmonata</taxon>
        <taxon>Sacoglossa</taxon>
        <taxon>Placobranchoidea</taxon>
        <taxon>Plakobranchidae</taxon>
        <taxon>Plakobranchus</taxon>
    </lineage>
</organism>
<evidence type="ECO:0000259" key="8">
    <source>
        <dbReference type="PROSITE" id="PS50850"/>
    </source>
</evidence>
<dbReference type="PROSITE" id="PS50850">
    <property type="entry name" value="MFS"/>
    <property type="match status" value="1"/>
</dbReference>
<feature type="compositionally biased region" description="Gly residues" evidence="6">
    <location>
        <begin position="303"/>
        <end position="320"/>
    </location>
</feature>
<dbReference type="Proteomes" id="UP000735302">
    <property type="component" value="Unassembled WGS sequence"/>
</dbReference>
<feature type="transmembrane region" description="Helical" evidence="7">
    <location>
        <begin position="106"/>
        <end position="128"/>
    </location>
</feature>
<keyword evidence="5 7" id="KW-0472">Membrane</keyword>
<dbReference type="AlphaFoldDB" id="A0AAV3Y3S1"/>
<feature type="transmembrane region" description="Helical" evidence="7">
    <location>
        <begin position="236"/>
        <end position="260"/>
    </location>
</feature>
<dbReference type="PANTHER" id="PTHR23506:SF28">
    <property type="entry name" value="MFS-TYPE TRANSPORTER SLC18B1-LIKE PROTEIN"/>
    <property type="match status" value="1"/>
</dbReference>
<keyword evidence="3 7" id="KW-0812">Transmembrane</keyword>
<sequence>MRHALKGICTIEDEMKEESNTELNKTYLKWTIDDLTLDVKAGYVELKNGTANTEVYRPNSNTPNTVPKAVDNELTKLVPATSEDSSQTTNGSAFKIKEIPTKSKMILINLSFAYFMSGCGSSVPGPFYPREAELKGMSPSLIGLVFSVYLITSFLGALAFGQFMSYIGPKVLCSMGMFFDGVFIVVFGFLDKMPGGAIFTSLSFIIRILSALGLSAFTAANLTIVSSEFENHISQVFALLETCIGIGFMIGPTFGGALYQAGGFGLPFWATGAIMACDSIVFFICLPPIEGIVKNFEEEEGGGRGGGRGEGGGGGEGNGGGKKEKEKGRKRRGGGGNKKFGELWWRQWIKEEDLRSHGIWKVIGTGEAVEVEGRIGKAWEQEGQ</sequence>
<keyword evidence="10" id="KW-1185">Reference proteome</keyword>
<feature type="transmembrane region" description="Helical" evidence="7">
    <location>
        <begin position="266"/>
        <end position="286"/>
    </location>
</feature>
<evidence type="ECO:0000256" key="6">
    <source>
        <dbReference type="SAM" id="MobiDB-lite"/>
    </source>
</evidence>
<comment type="caution">
    <text evidence="9">The sequence shown here is derived from an EMBL/GenBank/DDBJ whole genome shotgun (WGS) entry which is preliminary data.</text>
</comment>
<dbReference type="InterPro" id="IPR050930">
    <property type="entry name" value="MFS_Vesicular_Transporter"/>
</dbReference>
<keyword evidence="4 7" id="KW-1133">Transmembrane helix</keyword>
<gene>
    <name evidence="9" type="ORF">PoB_000381000</name>
</gene>
<dbReference type="InterPro" id="IPR011701">
    <property type="entry name" value="MFS"/>
</dbReference>
<dbReference type="PANTHER" id="PTHR23506">
    <property type="entry name" value="GH10249P"/>
    <property type="match status" value="1"/>
</dbReference>
<dbReference type="GO" id="GO:0016020">
    <property type="term" value="C:membrane"/>
    <property type="evidence" value="ECO:0007669"/>
    <property type="project" value="UniProtKB-SubCell"/>
</dbReference>
<dbReference type="InterPro" id="IPR036259">
    <property type="entry name" value="MFS_trans_sf"/>
</dbReference>
<feature type="transmembrane region" description="Helical" evidence="7">
    <location>
        <begin position="172"/>
        <end position="190"/>
    </location>
</feature>
<feature type="transmembrane region" description="Helical" evidence="7">
    <location>
        <begin position="202"/>
        <end position="224"/>
    </location>
</feature>
<proteinExistence type="predicted"/>
<feature type="region of interest" description="Disordered" evidence="6">
    <location>
        <begin position="298"/>
        <end position="339"/>
    </location>
</feature>
<feature type="transmembrane region" description="Helical" evidence="7">
    <location>
        <begin position="140"/>
        <end position="160"/>
    </location>
</feature>
<evidence type="ECO:0000256" key="7">
    <source>
        <dbReference type="SAM" id="Phobius"/>
    </source>
</evidence>
<evidence type="ECO:0000313" key="9">
    <source>
        <dbReference type="EMBL" id="GFN77304.1"/>
    </source>
</evidence>
<keyword evidence="2" id="KW-0813">Transport</keyword>
<comment type="subcellular location">
    <subcellularLocation>
        <location evidence="1">Membrane</location>
        <topology evidence="1">Multi-pass membrane protein</topology>
    </subcellularLocation>
</comment>
<evidence type="ECO:0000256" key="2">
    <source>
        <dbReference type="ARBA" id="ARBA00022448"/>
    </source>
</evidence>
<dbReference type="SUPFAM" id="SSF103473">
    <property type="entry name" value="MFS general substrate transporter"/>
    <property type="match status" value="1"/>
</dbReference>
<evidence type="ECO:0000256" key="1">
    <source>
        <dbReference type="ARBA" id="ARBA00004141"/>
    </source>
</evidence>
<name>A0AAV3Y3S1_9GAST</name>
<feature type="domain" description="Major facilitator superfamily (MFS) profile" evidence="8">
    <location>
        <begin position="106"/>
        <end position="384"/>
    </location>
</feature>
<dbReference type="InterPro" id="IPR020846">
    <property type="entry name" value="MFS_dom"/>
</dbReference>